<dbReference type="PANTHER" id="PTHR15576:SF1">
    <property type="entry name" value="RIBITOL-5-PHOSPHATE XYLOSYLTRANSFERASE 1"/>
    <property type="match status" value="1"/>
</dbReference>
<evidence type="ECO:0000259" key="2">
    <source>
        <dbReference type="Pfam" id="PF24786"/>
    </source>
</evidence>
<keyword evidence="4" id="KW-1185">Reference proteome</keyword>
<reference evidence="3" key="2">
    <citation type="submission" date="2025-08" db="UniProtKB">
        <authorList>
            <consortium name="Ensembl"/>
        </authorList>
    </citation>
    <scope>IDENTIFICATION</scope>
</reference>
<evidence type="ECO:0000313" key="4">
    <source>
        <dbReference type="Proteomes" id="UP000694402"/>
    </source>
</evidence>
<name>A0AAZ3PZ93_ONCTS</name>
<dbReference type="GeneTree" id="ENSGT00390000003526"/>
<dbReference type="Pfam" id="PF24785">
    <property type="entry name" value="RXYLT1_C"/>
    <property type="match status" value="1"/>
</dbReference>
<dbReference type="GO" id="GO:0035269">
    <property type="term" value="P:protein O-linked glycosylation via mannose"/>
    <property type="evidence" value="ECO:0007669"/>
    <property type="project" value="InterPro"/>
</dbReference>
<dbReference type="InterPro" id="IPR057539">
    <property type="entry name" value="RXYLT1_N"/>
</dbReference>
<reference evidence="4" key="1">
    <citation type="journal article" date="2018" name="PLoS ONE">
        <title>Chinook salmon (Oncorhynchus tshawytscha) genome and transcriptome.</title>
        <authorList>
            <person name="Christensen K.A."/>
            <person name="Leong J.S."/>
            <person name="Sakhrani D."/>
            <person name="Biagi C.A."/>
            <person name="Minkley D.R."/>
            <person name="Withler R.E."/>
            <person name="Rondeau E.B."/>
            <person name="Koop B.F."/>
            <person name="Devlin R.H."/>
        </authorList>
    </citation>
    <scope>NUCLEOTIDE SEQUENCE [LARGE SCALE GENOMIC DNA]</scope>
</reference>
<feature type="domain" description="RXYLT1 C-terminal" evidence="1">
    <location>
        <begin position="187"/>
        <end position="296"/>
    </location>
</feature>
<protein>
    <submittedName>
        <fullName evidence="3">Ribitol xylosyltransferase 1</fullName>
    </submittedName>
</protein>
<dbReference type="InterPro" id="IPR055286">
    <property type="entry name" value="RXYLT1-like"/>
</dbReference>
<proteinExistence type="predicted"/>
<dbReference type="AlphaFoldDB" id="A0AAZ3PZ93"/>
<dbReference type="Ensembl" id="ENSOTST00005165885.1">
    <property type="protein sequence ID" value="ENSOTSP00005121951.1"/>
    <property type="gene ID" value="ENSOTSG00005061502.1"/>
</dbReference>
<accession>A0AAZ3PZ93</accession>
<dbReference type="Proteomes" id="UP000694402">
    <property type="component" value="Unassembled WGS sequence"/>
</dbReference>
<organism evidence="3 4">
    <name type="scientific">Oncorhynchus tshawytscha</name>
    <name type="common">Chinook salmon</name>
    <name type="synonym">Salmo tshawytscha</name>
    <dbReference type="NCBI Taxonomy" id="74940"/>
    <lineage>
        <taxon>Eukaryota</taxon>
        <taxon>Metazoa</taxon>
        <taxon>Chordata</taxon>
        <taxon>Craniata</taxon>
        <taxon>Vertebrata</taxon>
        <taxon>Euteleostomi</taxon>
        <taxon>Actinopterygii</taxon>
        <taxon>Neopterygii</taxon>
        <taxon>Teleostei</taxon>
        <taxon>Protacanthopterygii</taxon>
        <taxon>Salmoniformes</taxon>
        <taxon>Salmonidae</taxon>
        <taxon>Salmoninae</taxon>
        <taxon>Oncorhynchus</taxon>
    </lineage>
</organism>
<sequence length="384" mass="43760">MPKAEQADDISLHDGVKHKLLWTLSHRSNSSLLSGLYLWEHIFEGPWREGEIDFTPSVSTQAQGHVPLDTDRVVLVLNGQEQQKIPCATRWLQHIQTLMWVDAVNCLAVVLLGSKRCTKGWISIYLRRHGVFVVLLFLVYGSPWVNDKDVFQWPVGVATYRQFPVVTANSQMVNSTRPFLCNFLGTETAKSLRRYQTALAQSELTLCPVEIYMDSVPVVEDIVTPGGCSAAHSSPLRLLKAAGALFIFLKDYKELPGLLEKEKGMSQEERTERRRLLEWYSSFHLQMKDRFTEVLEVNRKALRRVMRSAQRITGGKLPAVQDTYSTRCHGKAKKIIKDNNHPSHCLFTQLPSRRCGHFRCIKAGSMRLKNSFCLKAIRLLNSNH</sequence>
<dbReference type="GO" id="GO:0005794">
    <property type="term" value="C:Golgi apparatus"/>
    <property type="evidence" value="ECO:0007669"/>
    <property type="project" value="TreeGrafter"/>
</dbReference>
<evidence type="ECO:0000313" key="3">
    <source>
        <dbReference type="Ensembl" id="ENSOTSP00005121951.1"/>
    </source>
</evidence>
<dbReference type="PANTHER" id="PTHR15576">
    <property type="entry name" value="RIBITOL-5-PHOSPHATE XYLOSYLTRANSFERASE 1"/>
    <property type="match status" value="1"/>
</dbReference>
<dbReference type="GO" id="GO:0120053">
    <property type="term" value="F:ribitol beta-1,4-xylosyltransferase activity"/>
    <property type="evidence" value="ECO:0007669"/>
    <property type="project" value="InterPro"/>
</dbReference>
<dbReference type="InterPro" id="IPR057538">
    <property type="entry name" value="RXYLT1_C"/>
</dbReference>
<dbReference type="Pfam" id="PF24786">
    <property type="entry name" value="RXYLT1_N"/>
    <property type="match status" value="1"/>
</dbReference>
<reference evidence="3" key="3">
    <citation type="submission" date="2025-09" db="UniProtKB">
        <authorList>
            <consortium name="Ensembl"/>
        </authorList>
    </citation>
    <scope>IDENTIFICATION</scope>
</reference>
<feature type="domain" description="RXYLT1 N-terminal" evidence="2">
    <location>
        <begin position="35"/>
        <end position="154"/>
    </location>
</feature>
<evidence type="ECO:0000259" key="1">
    <source>
        <dbReference type="Pfam" id="PF24785"/>
    </source>
</evidence>